<evidence type="ECO:0008006" key="7">
    <source>
        <dbReference type="Google" id="ProtNLM"/>
    </source>
</evidence>
<feature type="transmembrane region" description="Helical" evidence="2">
    <location>
        <begin position="72"/>
        <end position="92"/>
    </location>
</feature>
<organism evidence="4 5">
    <name type="scientific">Saccharopolyspora antimicrobica</name>
    <dbReference type="NCBI Taxonomy" id="455193"/>
    <lineage>
        <taxon>Bacteria</taxon>
        <taxon>Bacillati</taxon>
        <taxon>Actinomycetota</taxon>
        <taxon>Actinomycetes</taxon>
        <taxon>Pseudonocardiales</taxon>
        <taxon>Pseudonocardiaceae</taxon>
        <taxon>Saccharopolyspora</taxon>
    </lineage>
</organism>
<evidence type="ECO:0000256" key="1">
    <source>
        <dbReference type="SAM" id="MobiDB-lite"/>
    </source>
</evidence>
<sequence length="216" mass="23569">MVHRADPAAAPQVRRENAAPQGDRRRGDGAGDADSKAQFTGFALLALTAAAPFAVGIVGAMDKDRPQVDRAALMAVVALVLSLPLVMLRGSFALGTVQLSPSGIYHRGWTHESFLPWDAVAEVRAVPRDGPEIWVVAAADARWHRRRMTRLWPEDRLPELPMLRILGRDLADDPALLHGLVDHYHRHPGERTELGTDRGIERARALASGTPLDTPL</sequence>
<evidence type="ECO:0000313" key="3">
    <source>
        <dbReference type="EMBL" id="RKT86863.1"/>
    </source>
</evidence>
<dbReference type="STRING" id="455193.SAMN05421805_12958"/>
<dbReference type="EMBL" id="RBXX01000002">
    <property type="protein sequence ID" value="RKT86863.1"/>
    <property type="molecule type" value="Genomic_DNA"/>
</dbReference>
<evidence type="ECO:0000313" key="6">
    <source>
        <dbReference type="Proteomes" id="UP000270697"/>
    </source>
</evidence>
<reference evidence="3 6" key="2">
    <citation type="submission" date="2018-10" db="EMBL/GenBank/DDBJ databases">
        <title>Sequencing the genomes of 1000 actinobacteria strains.</title>
        <authorList>
            <person name="Klenk H.-P."/>
        </authorList>
    </citation>
    <scope>NUCLEOTIDE SEQUENCE [LARGE SCALE GENOMIC DNA]</scope>
    <source>
        <strain evidence="3 6">DSM 45119</strain>
    </source>
</reference>
<evidence type="ECO:0000256" key="2">
    <source>
        <dbReference type="SAM" id="Phobius"/>
    </source>
</evidence>
<dbReference type="OrthoDB" id="3627672at2"/>
<dbReference type="Proteomes" id="UP000270697">
    <property type="component" value="Unassembled WGS sequence"/>
</dbReference>
<dbReference type="RefSeq" id="WP_093160426.1">
    <property type="nucleotide sequence ID" value="NZ_FOUP01000029.1"/>
</dbReference>
<keyword evidence="6" id="KW-1185">Reference proteome</keyword>
<gene>
    <name evidence="3" type="ORF">ATL45_5242</name>
    <name evidence="4" type="ORF">SAMN05421805_12958</name>
</gene>
<dbReference type="AlphaFoldDB" id="A0A1I5L7X6"/>
<reference evidence="4 5" key="1">
    <citation type="submission" date="2016-10" db="EMBL/GenBank/DDBJ databases">
        <authorList>
            <person name="de Groot N.N."/>
        </authorList>
    </citation>
    <scope>NUCLEOTIDE SEQUENCE [LARGE SCALE GENOMIC DNA]</scope>
    <source>
        <strain evidence="4 5">CPCC 201259</strain>
    </source>
</reference>
<feature type="transmembrane region" description="Helical" evidence="2">
    <location>
        <begin position="39"/>
        <end position="60"/>
    </location>
</feature>
<keyword evidence="2" id="KW-1133">Transmembrane helix</keyword>
<keyword evidence="2" id="KW-0472">Membrane</keyword>
<feature type="region of interest" description="Disordered" evidence="1">
    <location>
        <begin position="1"/>
        <end position="33"/>
    </location>
</feature>
<proteinExistence type="predicted"/>
<feature type="compositionally biased region" description="Basic and acidic residues" evidence="1">
    <location>
        <begin position="13"/>
        <end position="33"/>
    </location>
</feature>
<dbReference type="EMBL" id="FOUP01000029">
    <property type="protein sequence ID" value="SFO93273.1"/>
    <property type="molecule type" value="Genomic_DNA"/>
</dbReference>
<dbReference type="Proteomes" id="UP000199398">
    <property type="component" value="Unassembled WGS sequence"/>
</dbReference>
<accession>A0A1I5L7X6</accession>
<protein>
    <recommendedName>
        <fullName evidence="7">PH domain-containing protein</fullName>
    </recommendedName>
</protein>
<keyword evidence="2" id="KW-0812">Transmembrane</keyword>
<name>A0A1I5L7X6_9PSEU</name>
<evidence type="ECO:0000313" key="4">
    <source>
        <dbReference type="EMBL" id="SFO93273.1"/>
    </source>
</evidence>
<evidence type="ECO:0000313" key="5">
    <source>
        <dbReference type="Proteomes" id="UP000199398"/>
    </source>
</evidence>